<evidence type="ECO:0000313" key="9">
    <source>
        <dbReference type="Proteomes" id="UP001169242"/>
    </source>
</evidence>
<reference evidence="8" key="1">
    <citation type="journal article" date="2023" name="Int. J. Syst. Evol. Microbiol.">
        <title>&lt;i&gt;Holtiella tumoricola&lt;/i&gt; gen. nov. sp. nov., isolated from a human clinical sample.</title>
        <authorList>
            <person name="Allen-Vercoe E."/>
            <person name="Daigneault M.C."/>
            <person name="Vancuren S.J."/>
            <person name="Cochrane K."/>
            <person name="O'Neal L.L."/>
            <person name="Sankaranarayanan K."/>
            <person name="Lawson P.A."/>
        </authorList>
    </citation>
    <scope>NUCLEOTIDE SEQUENCE</scope>
    <source>
        <strain evidence="8">CC70A</strain>
    </source>
</reference>
<evidence type="ECO:0000313" key="8">
    <source>
        <dbReference type="EMBL" id="MDA3732144.1"/>
    </source>
</evidence>
<protein>
    <submittedName>
        <fullName evidence="8">Sigma-70 family RNA polymerase sigma factor</fullName>
    </submittedName>
</protein>
<dbReference type="Pfam" id="PF08281">
    <property type="entry name" value="Sigma70_r4_2"/>
    <property type="match status" value="1"/>
</dbReference>
<gene>
    <name evidence="8" type="ORF">PBV87_11680</name>
</gene>
<dbReference type="InterPro" id="IPR036388">
    <property type="entry name" value="WH-like_DNA-bd_sf"/>
</dbReference>
<dbReference type="Gene3D" id="1.10.10.10">
    <property type="entry name" value="Winged helix-like DNA-binding domain superfamily/Winged helix DNA-binding domain"/>
    <property type="match status" value="1"/>
</dbReference>
<dbReference type="GO" id="GO:0006352">
    <property type="term" value="P:DNA-templated transcription initiation"/>
    <property type="evidence" value="ECO:0007669"/>
    <property type="project" value="InterPro"/>
</dbReference>
<keyword evidence="4" id="KW-0238">DNA-binding</keyword>
<evidence type="ECO:0000256" key="5">
    <source>
        <dbReference type="ARBA" id="ARBA00023163"/>
    </source>
</evidence>
<dbReference type="AlphaFoldDB" id="A0AA42DNA0"/>
<evidence type="ECO:0000256" key="4">
    <source>
        <dbReference type="ARBA" id="ARBA00023125"/>
    </source>
</evidence>
<sequence length="189" mass="21500">MKEKELIQGIQTGQVFYYEKLIDCYASYISRVVIKVAGSRLTKEDMEEICADVFIKMWENKDKLNIGEGTLKSYLGAMARNKTINKLRAIGGKVILPLEEDEIKYRGIAEEGIPENEMLAKEEHALIMDVIRSLPEPDGEIFIRRYFYLEKLSEIGKALGIEVATVGTKLHRGKQKLQKVFKERGGLGE</sequence>
<evidence type="ECO:0000259" key="6">
    <source>
        <dbReference type="Pfam" id="PF04542"/>
    </source>
</evidence>
<keyword evidence="9" id="KW-1185">Reference proteome</keyword>
<dbReference type="RefSeq" id="WP_271012418.1">
    <property type="nucleotide sequence ID" value="NZ_JAQIFT010000045.1"/>
</dbReference>
<dbReference type="SUPFAM" id="SSF88659">
    <property type="entry name" value="Sigma3 and sigma4 domains of RNA polymerase sigma factors"/>
    <property type="match status" value="1"/>
</dbReference>
<evidence type="ECO:0000256" key="3">
    <source>
        <dbReference type="ARBA" id="ARBA00023082"/>
    </source>
</evidence>
<evidence type="ECO:0000256" key="1">
    <source>
        <dbReference type="ARBA" id="ARBA00010641"/>
    </source>
</evidence>
<name>A0AA42DNA0_9FIRM</name>
<dbReference type="InterPro" id="IPR007627">
    <property type="entry name" value="RNA_pol_sigma70_r2"/>
</dbReference>
<dbReference type="GO" id="GO:0016987">
    <property type="term" value="F:sigma factor activity"/>
    <property type="evidence" value="ECO:0007669"/>
    <property type="project" value="UniProtKB-KW"/>
</dbReference>
<dbReference type="EMBL" id="JAQIFT010000045">
    <property type="protein sequence ID" value="MDA3732144.1"/>
    <property type="molecule type" value="Genomic_DNA"/>
</dbReference>
<dbReference type="InterPro" id="IPR013249">
    <property type="entry name" value="RNA_pol_sigma70_r4_t2"/>
</dbReference>
<feature type="domain" description="RNA polymerase sigma factor 70 region 4 type 2" evidence="7">
    <location>
        <begin position="126"/>
        <end position="177"/>
    </location>
</feature>
<dbReference type="PANTHER" id="PTHR43133:SF8">
    <property type="entry name" value="RNA POLYMERASE SIGMA FACTOR HI_1459-RELATED"/>
    <property type="match status" value="1"/>
</dbReference>
<evidence type="ECO:0000256" key="2">
    <source>
        <dbReference type="ARBA" id="ARBA00023015"/>
    </source>
</evidence>
<dbReference type="CDD" id="cd06171">
    <property type="entry name" value="Sigma70_r4"/>
    <property type="match status" value="1"/>
</dbReference>
<dbReference type="Proteomes" id="UP001169242">
    <property type="component" value="Unassembled WGS sequence"/>
</dbReference>
<keyword evidence="2" id="KW-0805">Transcription regulation</keyword>
<feature type="domain" description="RNA polymerase sigma-70 region 2" evidence="6">
    <location>
        <begin position="27"/>
        <end position="89"/>
    </location>
</feature>
<evidence type="ECO:0000259" key="7">
    <source>
        <dbReference type="Pfam" id="PF08281"/>
    </source>
</evidence>
<dbReference type="NCBIfam" id="TIGR02937">
    <property type="entry name" value="sigma70-ECF"/>
    <property type="match status" value="1"/>
</dbReference>
<keyword evidence="3" id="KW-0731">Sigma factor</keyword>
<dbReference type="InterPro" id="IPR014284">
    <property type="entry name" value="RNA_pol_sigma-70_dom"/>
</dbReference>
<proteinExistence type="inferred from homology"/>
<dbReference type="InterPro" id="IPR013324">
    <property type="entry name" value="RNA_pol_sigma_r3/r4-like"/>
</dbReference>
<dbReference type="Gene3D" id="1.10.1740.10">
    <property type="match status" value="1"/>
</dbReference>
<dbReference type="SUPFAM" id="SSF88946">
    <property type="entry name" value="Sigma2 domain of RNA polymerase sigma factors"/>
    <property type="match status" value="1"/>
</dbReference>
<dbReference type="PANTHER" id="PTHR43133">
    <property type="entry name" value="RNA POLYMERASE ECF-TYPE SIGMA FACTO"/>
    <property type="match status" value="1"/>
</dbReference>
<dbReference type="InterPro" id="IPR039425">
    <property type="entry name" value="RNA_pol_sigma-70-like"/>
</dbReference>
<dbReference type="Pfam" id="PF04542">
    <property type="entry name" value="Sigma70_r2"/>
    <property type="match status" value="1"/>
</dbReference>
<keyword evidence="5" id="KW-0804">Transcription</keyword>
<comment type="similarity">
    <text evidence="1">Belongs to the sigma-70 factor family. ECF subfamily.</text>
</comment>
<accession>A0AA42DNA0</accession>
<dbReference type="InterPro" id="IPR013325">
    <property type="entry name" value="RNA_pol_sigma_r2"/>
</dbReference>
<comment type="caution">
    <text evidence="8">The sequence shown here is derived from an EMBL/GenBank/DDBJ whole genome shotgun (WGS) entry which is preliminary data.</text>
</comment>
<dbReference type="GO" id="GO:0003677">
    <property type="term" value="F:DNA binding"/>
    <property type="evidence" value="ECO:0007669"/>
    <property type="project" value="UniProtKB-KW"/>
</dbReference>
<organism evidence="8 9">
    <name type="scientific">Holtiella tumoricola</name>
    <dbReference type="NCBI Taxonomy" id="3018743"/>
    <lineage>
        <taxon>Bacteria</taxon>
        <taxon>Bacillati</taxon>
        <taxon>Bacillota</taxon>
        <taxon>Clostridia</taxon>
        <taxon>Lachnospirales</taxon>
        <taxon>Cellulosilyticaceae</taxon>
        <taxon>Holtiella</taxon>
    </lineage>
</organism>